<evidence type="ECO:0000256" key="3">
    <source>
        <dbReference type="ARBA" id="ARBA00022448"/>
    </source>
</evidence>
<keyword evidence="5" id="KW-0997">Cell inner membrane</keyword>
<dbReference type="Pfam" id="PF25963">
    <property type="entry name" value="Beta-barrel_AAEA"/>
    <property type="match status" value="1"/>
</dbReference>
<evidence type="ECO:0000256" key="2">
    <source>
        <dbReference type="ARBA" id="ARBA00009477"/>
    </source>
</evidence>
<evidence type="ECO:0000259" key="12">
    <source>
        <dbReference type="Pfam" id="PF25963"/>
    </source>
</evidence>
<evidence type="ECO:0000256" key="4">
    <source>
        <dbReference type="ARBA" id="ARBA00022475"/>
    </source>
</evidence>
<proteinExistence type="inferred from homology"/>
<dbReference type="EMBL" id="CP060790">
    <property type="protein sequence ID" value="QNP58964.1"/>
    <property type="molecule type" value="Genomic_DNA"/>
</dbReference>
<dbReference type="KEGG" id="amon:H9L24_19000"/>
<dbReference type="GO" id="GO:0005886">
    <property type="term" value="C:plasma membrane"/>
    <property type="evidence" value="ECO:0007669"/>
    <property type="project" value="UniProtKB-SubCell"/>
</dbReference>
<dbReference type="InterPro" id="IPR058633">
    <property type="entry name" value="EmrA/FarA_HH"/>
</dbReference>
<dbReference type="InterPro" id="IPR058634">
    <property type="entry name" value="AaeA-lik-b-barrel"/>
</dbReference>
<name>A0A7H0HEJ8_9BURK</name>
<comment type="similarity">
    <text evidence="2">Belongs to the membrane fusion protein (MFP) (TC 8.A.1) family.</text>
</comment>
<feature type="domain" description="Multidrug export protein EmrA/FarA alpha-helical hairpin" evidence="11">
    <location>
        <begin position="89"/>
        <end position="222"/>
    </location>
</feature>
<keyword evidence="14" id="KW-1185">Reference proteome</keyword>
<dbReference type="InterPro" id="IPR050739">
    <property type="entry name" value="MFP"/>
</dbReference>
<comment type="subcellular location">
    <subcellularLocation>
        <location evidence="1">Cell inner membrane</location>
        <topology evidence="1">Single-pass membrane protein</topology>
    </subcellularLocation>
</comment>
<evidence type="ECO:0000256" key="1">
    <source>
        <dbReference type="ARBA" id="ARBA00004377"/>
    </source>
</evidence>
<dbReference type="Gene3D" id="1.10.287.470">
    <property type="entry name" value="Helix hairpin bin"/>
    <property type="match status" value="2"/>
</dbReference>
<keyword evidence="7 10" id="KW-1133">Transmembrane helix</keyword>
<organism evidence="13 14">
    <name type="scientific">Paenacidovorax monticola</name>
    <dbReference type="NCBI Taxonomy" id="1926868"/>
    <lineage>
        <taxon>Bacteria</taxon>
        <taxon>Pseudomonadati</taxon>
        <taxon>Pseudomonadota</taxon>
        <taxon>Betaproteobacteria</taxon>
        <taxon>Burkholderiales</taxon>
        <taxon>Comamonadaceae</taxon>
        <taxon>Paenacidovorax</taxon>
    </lineage>
</organism>
<gene>
    <name evidence="13" type="ORF">H9L24_19000</name>
</gene>
<dbReference type="SUPFAM" id="SSF111369">
    <property type="entry name" value="HlyD-like secretion proteins"/>
    <property type="match status" value="2"/>
</dbReference>
<keyword evidence="9" id="KW-0175">Coiled coil</keyword>
<sequence>MSDTPANETNNARRRGLTLIATAVAIGGLGWGGWHWLHARHYETTDNAYVAGNVVQITPQVGGTVVAIEADDTDFVRAGQPLVKLDAADAQVALEQARAQLAQTVREVRTLFANNAALKAQVSLREADLARMQADLSRAQDDVNRRQPLVSTGAVGKEEFQHATAQLASARSAATAAQSAVQAAREQLVASQTQTDGTTVEQHPNVQRAAAKVHEAYLALQRSTLVAPLDGHVAKRGVQIGQRIAAGAPLMTLVALDQLWVDANFKESQLQKLRIGQNAELEADVYGSKVVYHGTVTGLGAGTGAAFALLPAQNATGNWIKVVQRVPVRIALDPAEVTAHPLRVGLSMEVSVDVSNQDGKSLADVPRSAPVASTSVFNAQMRDADAYVNEIVSANLGHKVATAGAARTPLQH</sequence>
<feature type="coiled-coil region" evidence="9">
    <location>
        <begin position="87"/>
        <end position="114"/>
    </location>
</feature>
<evidence type="ECO:0000313" key="14">
    <source>
        <dbReference type="Proteomes" id="UP000516057"/>
    </source>
</evidence>
<keyword evidence="6 10" id="KW-0812">Transmembrane</keyword>
<evidence type="ECO:0000256" key="10">
    <source>
        <dbReference type="SAM" id="Phobius"/>
    </source>
</evidence>
<dbReference type="Gene3D" id="2.40.50.100">
    <property type="match status" value="1"/>
</dbReference>
<evidence type="ECO:0000256" key="5">
    <source>
        <dbReference type="ARBA" id="ARBA00022519"/>
    </source>
</evidence>
<dbReference type="PANTHER" id="PTHR30386:SF19">
    <property type="entry name" value="MULTIDRUG EXPORT PROTEIN EMRA-RELATED"/>
    <property type="match status" value="1"/>
</dbReference>
<dbReference type="PANTHER" id="PTHR30386">
    <property type="entry name" value="MEMBRANE FUSION SUBUNIT OF EMRAB-TOLC MULTIDRUG EFFLUX PUMP"/>
    <property type="match status" value="1"/>
</dbReference>
<dbReference type="GO" id="GO:0015721">
    <property type="term" value="P:bile acid and bile salt transport"/>
    <property type="evidence" value="ECO:0007669"/>
    <property type="project" value="UniProtKB-ARBA"/>
</dbReference>
<feature type="domain" description="p-hydroxybenzoic acid efflux pump subunit AaeA-like beta-barrel" evidence="12">
    <location>
        <begin position="260"/>
        <end position="346"/>
    </location>
</feature>
<dbReference type="GO" id="GO:0046677">
    <property type="term" value="P:response to antibiotic"/>
    <property type="evidence" value="ECO:0007669"/>
    <property type="project" value="UniProtKB-ARBA"/>
</dbReference>
<dbReference type="Gene3D" id="2.40.30.170">
    <property type="match status" value="1"/>
</dbReference>
<evidence type="ECO:0000256" key="7">
    <source>
        <dbReference type="ARBA" id="ARBA00022989"/>
    </source>
</evidence>
<dbReference type="Pfam" id="PF25885">
    <property type="entry name" value="HH_EMRA"/>
    <property type="match status" value="1"/>
</dbReference>
<accession>A0A7H0HEJ8</accession>
<protein>
    <submittedName>
        <fullName evidence="13">Efflux RND transporter periplasmic adaptor subunit</fullName>
    </submittedName>
</protein>
<feature type="transmembrane region" description="Helical" evidence="10">
    <location>
        <begin position="17"/>
        <end position="37"/>
    </location>
</feature>
<reference evidence="13 14" key="1">
    <citation type="submission" date="2020-08" db="EMBL/GenBank/DDBJ databases">
        <title>Genome sequence of Acidovorax monticola KACC 19171T.</title>
        <authorList>
            <person name="Hyun D.-W."/>
            <person name="Bae J.-W."/>
        </authorList>
    </citation>
    <scope>NUCLEOTIDE SEQUENCE [LARGE SCALE GENOMIC DNA]</scope>
    <source>
        <strain evidence="13 14">KACC 19171</strain>
    </source>
</reference>
<dbReference type="AlphaFoldDB" id="A0A7H0HEJ8"/>
<keyword evidence="8 10" id="KW-0472">Membrane</keyword>
<keyword evidence="4" id="KW-1003">Cell membrane</keyword>
<evidence type="ECO:0000313" key="13">
    <source>
        <dbReference type="EMBL" id="QNP58964.1"/>
    </source>
</evidence>
<evidence type="ECO:0000256" key="9">
    <source>
        <dbReference type="SAM" id="Coils"/>
    </source>
</evidence>
<evidence type="ECO:0000259" key="11">
    <source>
        <dbReference type="Pfam" id="PF25885"/>
    </source>
</evidence>
<dbReference type="FunFam" id="2.40.30.170:FF:000003">
    <property type="entry name" value="Multidrug resistance protein A"/>
    <property type="match status" value="1"/>
</dbReference>
<dbReference type="GO" id="GO:1990961">
    <property type="term" value="P:xenobiotic detoxification by transmembrane export across the plasma membrane"/>
    <property type="evidence" value="ECO:0007669"/>
    <property type="project" value="UniProtKB-ARBA"/>
</dbReference>
<evidence type="ECO:0000256" key="8">
    <source>
        <dbReference type="ARBA" id="ARBA00023136"/>
    </source>
</evidence>
<dbReference type="Proteomes" id="UP000516057">
    <property type="component" value="Chromosome"/>
</dbReference>
<dbReference type="RefSeq" id="WP_187735949.1">
    <property type="nucleotide sequence ID" value="NZ_CP060790.1"/>
</dbReference>
<keyword evidence="3" id="KW-0813">Transport</keyword>
<evidence type="ECO:0000256" key="6">
    <source>
        <dbReference type="ARBA" id="ARBA00022692"/>
    </source>
</evidence>